<sequence>MHCIERSNTIPDYNYLGEMNYICQHCGTKKFPNKTHFLRWHNGKVVLSQPSSFPQVLEDLFKGHYADRNANLNFLKYIRNYNICLSFASFEANVVQSMNHGPLSFRICNQVFHRIGNLRPNQDIPPTYCQLFVYDPLAAVNFRMQQGVKDLCLIELMFRLQTIVSEENPFSLAIKNMAEVKDEEIR</sequence>
<reference evidence="2" key="1">
    <citation type="submission" date="2025-08" db="UniProtKB">
        <authorList>
            <consortium name="RefSeq"/>
        </authorList>
    </citation>
    <scope>IDENTIFICATION</scope>
</reference>
<evidence type="ECO:0000313" key="2">
    <source>
        <dbReference type="RefSeq" id="XP_065650759.1"/>
    </source>
</evidence>
<dbReference type="GeneID" id="136078871"/>
<dbReference type="PANTHER" id="PTHR45786">
    <property type="entry name" value="DNA BINDING PROTEIN-LIKE"/>
    <property type="match status" value="1"/>
</dbReference>
<protein>
    <submittedName>
        <fullName evidence="2">Uncharacterized protein LOC136078871</fullName>
    </submittedName>
</protein>
<keyword evidence="1" id="KW-1185">Reference proteome</keyword>
<dbReference type="RefSeq" id="XP_065650759.1">
    <property type="nucleotide sequence ID" value="XM_065794687.1"/>
</dbReference>
<dbReference type="Proteomes" id="UP001652625">
    <property type="component" value="Chromosome 03"/>
</dbReference>
<evidence type="ECO:0000313" key="1">
    <source>
        <dbReference type="Proteomes" id="UP001652625"/>
    </source>
</evidence>
<dbReference type="PANTHER" id="PTHR45786:SF74">
    <property type="entry name" value="ATP-DEPENDENT DNA HELICASE"/>
    <property type="match status" value="1"/>
</dbReference>
<accession>A0ABM4BNT1</accession>
<proteinExistence type="predicted"/>
<gene>
    <name evidence="2" type="primary">LOC136078871</name>
</gene>
<name>A0ABM4BNT1_HYDVU</name>
<organism evidence="1 2">
    <name type="scientific">Hydra vulgaris</name>
    <name type="common">Hydra</name>
    <name type="synonym">Hydra attenuata</name>
    <dbReference type="NCBI Taxonomy" id="6087"/>
    <lineage>
        <taxon>Eukaryota</taxon>
        <taxon>Metazoa</taxon>
        <taxon>Cnidaria</taxon>
        <taxon>Hydrozoa</taxon>
        <taxon>Hydroidolina</taxon>
        <taxon>Anthoathecata</taxon>
        <taxon>Aplanulata</taxon>
        <taxon>Hydridae</taxon>
        <taxon>Hydra</taxon>
    </lineage>
</organism>